<feature type="region of interest" description="Disordered" evidence="1">
    <location>
        <begin position="1"/>
        <end position="21"/>
    </location>
</feature>
<evidence type="ECO:0000256" key="1">
    <source>
        <dbReference type="SAM" id="MobiDB-lite"/>
    </source>
</evidence>
<name>A0AAV1NP81_SCOSC</name>
<dbReference type="EMBL" id="CAWUFR010000042">
    <property type="protein sequence ID" value="CAK6960004.1"/>
    <property type="molecule type" value="Genomic_DNA"/>
</dbReference>
<evidence type="ECO:0000313" key="2">
    <source>
        <dbReference type="EMBL" id="CAK6960004.1"/>
    </source>
</evidence>
<comment type="caution">
    <text evidence="2">The sequence shown here is derived from an EMBL/GenBank/DDBJ whole genome shotgun (WGS) entry which is preliminary data.</text>
</comment>
<feature type="compositionally biased region" description="Polar residues" evidence="1">
    <location>
        <begin position="1"/>
        <end position="13"/>
    </location>
</feature>
<gene>
    <name evidence="2" type="ORF">FSCOSCO3_A017021</name>
</gene>
<accession>A0AAV1NP81</accession>
<protein>
    <submittedName>
        <fullName evidence="2">Uncharacterized protein</fullName>
    </submittedName>
</protein>
<reference evidence="2 3" key="1">
    <citation type="submission" date="2024-01" db="EMBL/GenBank/DDBJ databases">
        <authorList>
            <person name="Alioto T."/>
            <person name="Alioto T."/>
            <person name="Gomez Garrido J."/>
        </authorList>
    </citation>
    <scope>NUCLEOTIDE SEQUENCE [LARGE SCALE GENOMIC DNA]</scope>
</reference>
<sequence>MAAQQTRENSPSASREEFKQNRHHEKTMLIALDSNLILRADSYILKRGLILDITNIQYRMMRTYFVLNRVWTLTALS</sequence>
<proteinExistence type="predicted"/>
<evidence type="ECO:0000313" key="3">
    <source>
        <dbReference type="Proteomes" id="UP001314229"/>
    </source>
</evidence>
<organism evidence="2 3">
    <name type="scientific">Scomber scombrus</name>
    <name type="common">Atlantic mackerel</name>
    <name type="synonym">Scomber vernalis</name>
    <dbReference type="NCBI Taxonomy" id="13677"/>
    <lineage>
        <taxon>Eukaryota</taxon>
        <taxon>Metazoa</taxon>
        <taxon>Chordata</taxon>
        <taxon>Craniata</taxon>
        <taxon>Vertebrata</taxon>
        <taxon>Euteleostomi</taxon>
        <taxon>Actinopterygii</taxon>
        <taxon>Neopterygii</taxon>
        <taxon>Teleostei</taxon>
        <taxon>Neoteleostei</taxon>
        <taxon>Acanthomorphata</taxon>
        <taxon>Pelagiaria</taxon>
        <taxon>Scombriformes</taxon>
        <taxon>Scombridae</taxon>
        <taxon>Scomber</taxon>
    </lineage>
</organism>
<keyword evidence="3" id="KW-1185">Reference proteome</keyword>
<dbReference type="AlphaFoldDB" id="A0AAV1NP81"/>
<dbReference type="Proteomes" id="UP001314229">
    <property type="component" value="Unassembled WGS sequence"/>
</dbReference>